<reference evidence="2" key="2">
    <citation type="journal article" date="2021" name="PeerJ">
        <title>Extensive microbial diversity within the chicken gut microbiome revealed by metagenomics and culture.</title>
        <authorList>
            <person name="Gilroy R."/>
            <person name="Ravi A."/>
            <person name="Getino M."/>
            <person name="Pursley I."/>
            <person name="Horton D.L."/>
            <person name="Alikhan N.F."/>
            <person name="Baker D."/>
            <person name="Gharbi K."/>
            <person name="Hall N."/>
            <person name="Watson M."/>
            <person name="Adriaenssens E.M."/>
            <person name="Foster-Nyarko E."/>
            <person name="Jarju S."/>
            <person name="Secka A."/>
            <person name="Antonio M."/>
            <person name="Oren A."/>
            <person name="Chaudhuri R.R."/>
            <person name="La Ragione R."/>
            <person name="Hildebrand F."/>
            <person name="Pallen M.J."/>
        </authorList>
    </citation>
    <scope>NUCLEOTIDE SEQUENCE</scope>
    <source>
        <strain evidence="2">ChiW13-3771</strain>
    </source>
</reference>
<proteinExistence type="predicted"/>
<feature type="transmembrane region" description="Helical" evidence="1">
    <location>
        <begin position="68"/>
        <end position="90"/>
    </location>
</feature>
<evidence type="ECO:0000256" key="1">
    <source>
        <dbReference type="SAM" id="Phobius"/>
    </source>
</evidence>
<protein>
    <recommendedName>
        <fullName evidence="4">Zinc ribbon domain-containing protein</fullName>
    </recommendedName>
</protein>
<keyword evidence="1" id="KW-1133">Transmembrane helix</keyword>
<evidence type="ECO:0000313" key="3">
    <source>
        <dbReference type="Proteomes" id="UP000824201"/>
    </source>
</evidence>
<gene>
    <name evidence="2" type="ORF">IAC96_04635</name>
</gene>
<organism evidence="2 3">
    <name type="scientific">Candidatus Fimimorpha faecalis</name>
    <dbReference type="NCBI Taxonomy" id="2840824"/>
    <lineage>
        <taxon>Bacteria</taxon>
        <taxon>Bacillati</taxon>
        <taxon>Bacillota</taxon>
        <taxon>Clostridia</taxon>
        <taxon>Eubacteriales</taxon>
        <taxon>Candidatus Fimimorpha</taxon>
    </lineage>
</organism>
<evidence type="ECO:0008006" key="4">
    <source>
        <dbReference type="Google" id="ProtNLM"/>
    </source>
</evidence>
<reference evidence="2" key="1">
    <citation type="submission" date="2020-10" db="EMBL/GenBank/DDBJ databases">
        <authorList>
            <person name="Gilroy R."/>
        </authorList>
    </citation>
    <scope>NUCLEOTIDE SEQUENCE</scope>
    <source>
        <strain evidence="2">ChiW13-3771</strain>
    </source>
</reference>
<dbReference type="EMBL" id="DVHN01000052">
    <property type="protein sequence ID" value="HIR88219.1"/>
    <property type="molecule type" value="Genomic_DNA"/>
</dbReference>
<accession>A0A9D1ED94</accession>
<comment type="caution">
    <text evidence="2">The sequence shown here is derived from an EMBL/GenBank/DDBJ whole genome shotgun (WGS) entry which is preliminary data.</text>
</comment>
<name>A0A9D1ED94_9FIRM</name>
<sequence>MKKLIHCKSCGAEFEENLAKCPYCGTLNYKGAEQEYLNKLKNIQEDMEDLQEVPEDEVKKEIKQQGKFIGKVILIIGIPIIAIALLLYWINRDPERDRKEDYLWMQENFPIMDELYEDENYEELMGFYLDERNTQSAVWEWEHADFCNLYLNIMEMNEILNMEEQGEEITRHDYETLFYLEWTIKGIPFRDDIDEEEEKRLEPYYSRVLSDLESRWNMSQEDYQMFLEQVEKNHGIVNYEDCMNYMEEWYEREDKS</sequence>
<evidence type="ECO:0000313" key="2">
    <source>
        <dbReference type="EMBL" id="HIR88219.1"/>
    </source>
</evidence>
<dbReference type="AlphaFoldDB" id="A0A9D1ED94"/>
<keyword evidence="1" id="KW-0472">Membrane</keyword>
<keyword evidence="1" id="KW-0812">Transmembrane</keyword>
<dbReference type="Proteomes" id="UP000824201">
    <property type="component" value="Unassembled WGS sequence"/>
</dbReference>